<reference evidence="1" key="1">
    <citation type="journal article" date="2021" name="Mol. Ecol. Resour.">
        <title>Apolygus lucorum genome provides insights into omnivorousness and mesophyll feeding.</title>
        <authorList>
            <person name="Liu Y."/>
            <person name="Liu H."/>
            <person name="Wang H."/>
            <person name="Huang T."/>
            <person name="Liu B."/>
            <person name="Yang B."/>
            <person name="Yin L."/>
            <person name="Li B."/>
            <person name="Zhang Y."/>
            <person name="Zhang S."/>
            <person name="Jiang F."/>
            <person name="Zhang X."/>
            <person name="Ren Y."/>
            <person name="Wang B."/>
            <person name="Wang S."/>
            <person name="Lu Y."/>
            <person name="Wu K."/>
            <person name="Fan W."/>
            <person name="Wang G."/>
        </authorList>
    </citation>
    <scope>NUCLEOTIDE SEQUENCE</scope>
    <source>
        <strain evidence="1">12Hb</strain>
    </source>
</reference>
<comment type="caution">
    <text evidence="1">The sequence shown here is derived from an EMBL/GenBank/DDBJ whole genome shotgun (WGS) entry which is preliminary data.</text>
</comment>
<proteinExistence type="predicted"/>
<name>A0A8S9XNS0_APOLU</name>
<organism evidence="1 2">
    <name type="scientific">Apolygus lucorum</name>
    <name type="common">Small green plant bug</name>
    <name type="synonym">Lygocoris lucorum</name>
    <dbReference type="NCBI Taxonomy" id="248454"/>
    <lineage>
        <taxon>Eukaryota</taxon>
        <taxon>Metazoa</taxon>
        <taxon>Ecdysozoa</taxon>
        <taxon>Arthropoda</taxon>
        <taxon>Hexapoda</taxon>
        <taxon>Insecta</taxon>
        <taxon>Pterygota</taxon>
        <taxon>Neoptera</taxon>
        <taxon>Paraneoptera</taxon>
        <taxon>Hemiptera</taxon>
        <taxon>Heteroptera</taxon>
        <taxon>Panheteroptera</taxon>
        <taxon>Cimicomorpha</taxon>
        <taxon>Miridae</taxon>
        <taxon>Mirini</taxon>
        <taxon>Apolygus</taxon>
    </lineage>
</organism>
<sequence length="177" mass="20111">MFKSRIDENLKADEILQDENEGLCYEIVKIGEEKLLTLEEARRLVEQNFVLNREELTGNIEDIFGSNYCDPFLSQYINTNAGDADEIIPYDNQSDRDYNTEDEAPTYIGRGYGLLGAQMMPVEEIDDDLLLDDSDEITSTIDFNQKKIGNEVPLTNYGKGPPPFWSNVFAESSSDED</sequence>
<dbReference type="AlphaFoldDB" id="A0A8S9XNS0"/>
<dbReference type="EMBL" id="WIXP02000005">
    <property type="protein sequence ID" value="KAF6210702.1"/>
    <property type="molecule type" value="Genomic_DNA"/>
</dbReference>
<protein>
    <submittedName>
        <fullName evidence="1">Uncharacterized protein</fullName>
    </submittedName>
</protein>
<gene>
    <name evidence="1" type="ORF">GE061_013809</name>
</gene>
<evidence type="ECO:0000313" key="2">
    <source>
        <dbReference type="Proteomes" id="UP000466442"/>
    </source>
</evidence>
<accession>A0A8S9XNS0</accession>
<dbReference type="Proteomes" id="UP000466442">
    <property type="component" value="Linkage Group LG5"/>
</dbReference>
<keyword evidence="2" id="KW-1185">Reference proteome</keyword>
<evidence type="ECO:0000313" key="1">
    <source>
        <dbReference type="EMBL" id="KAF6210702.1"/>
    </source>
</evidence>